<dbReference type="Proteomes" id="UP000019150">
    <property type="component" value="Chromosome"/>
</dbReference>
<reference evidence="1 2" key="1">
    <citation type="journal article" date="2014" name="Appl. Environ. Microbiol.">
        <title>Insights into the Microbial Degradation of Rubber and Gutta-Percha by Analysis of the Complete Genome of Nocardia nova SH22a.</title>
        <authorList>
            <person name="Luo Q."/>
            <person name="Hiessl S."/>
            <person name="Poehlein A."/>
            <person name="Daniel R."/>
            <person name="Steinbuchel A."/>
        </authorList>
    </citation>
    <scope>NUCLEOTIDE SEQUENCE [LARGE SCALE GENOMIC DNA]</scope>
    <source>
        <strain evidence="1">SH22a</strain>
    </source>
</reference>
<dbReference type="Gene3D" id="1.10.600.10">
    <property type="entry name" value="Farnesyl Diphosphate Synthase"/>
    <property type="match status" value="1"/>
</dbReference>
<dbReference type="InterPro" id="IPR008949">
    <property type="entry name" value="Isoprenoid_synthase_dom_sf"/>
</dbReference>
<dbReference type="HOGENOM" id="CLU_042538_4_2_11"/>
<dbReference type="eggNOG" id="COG0664">
    <property type="taxonomic scope" value="Bacteria"/>
</dbReference>
<sequence>MPEPALDTVSDPMNGMKLPPLYCPFTPTTHPEAEQINAQAVAWWERHSEFPADPAARARLLGARGPVWVANSSPDASAERLAVVAPFFIFAFAIDDWLEGLDDADEVADACGMLWRQMTVPDRAIFDAPIVSSWLGIIDGFRRIATPTQYRRWVHYMSAFFHGTAWEARIHRQSCTPDPNTYTTLALGSAGVFGFVPLPEIIHQQEALEHEMADSAVIAFIESAGLLIKWINDLSSYAKDLLDGSKDQVTNPITVLAKHLHCPPQQAVVELIHLWNRTMQLVVALREQLLPQAGPGLAHVLDDTVNGIANILTWHDNNPRYAMIARAFSVTDQPPADLDLTPPPIPSIAWWWTLTP</sequence>
<name>W5TSI4_9NOCA</name>
<gene>
    <name evidence="1" type="ORF">NONO_c73790</name>
</gene>
<evidence type="ECO:0000313" key="2">
    <source>
        <dbReference type="Proteomes" id="UP000019150"/>
    </source>
</evidence>
<proteinExistence type="predicted"/>
<keyword evidence="2" id="KW-1185">Reference proteome</keyword>
<organism evidence="1 2">
    <name type="scientific">Nocardia nova SH22a</name>
    <dbReference type="NCBI Taxonomy" id="1415166"/>
    <lineage>
        <taxon>Bacteria</taxon>
        <taxon>Bacillati</taxon>
        <taxon>Actinomycetota</taxon>
        <taxon>Actinomycetes</taxon>
        <taxon>Mycobacteriales</taxon>
        <taxon>Nocardiaceae</taxon>
        <taxon>Nocardia</taxon>
    </lineage>
</organism>
<dbReference type="OrthoDB" id="2989600at2"/>
<evidence type="ECO:0000313" key="1">
    <source>
        <dbReference type="EMBL" id="AHH22134.1"/>
    </source>
</evidence>
<dbReference type="Pfam" id="PF19086">
    <property type="entry name" value="Terpene_syn_C_2"/>
    <property type="match status" value="1"/>
</dbReference>
<dbReference type="STRING" id="1415166.NONO_c73790"/>
<dbReference type="SUPFAM" id="SSF48576">
    <property type="entry name" value="Terpenoid synthases"/>
    <property type="match status" value="1"/>
</dbReference>
<dbReference type="RefSeq" id="WP_038551318.1">
    <property type="nucleotide sequence ID" value="NZ_CP006850.1"/>
</dbReference>
<dbReference type="AlphaFoldDB" id="W5TSI4"/>
<dbReference type="PATRIC" id="fig|1415166.3.peg.7570"/>
<dbReference type="KEGG" id="nno:NONO_c73790"/>
<dbReference type="EMBL" id="CP006850">
    <property type="protein sequence ID" value="AHH22134.1"/>
    <property type="molecule type" value="Genomic_DNA"/>
</dbReference>
<protein>
    <submittedName>
        <fullName evidence="1">Terpene synthase family metal binding domain-containing protein</fullName>
    </submittedName>
</protein>
<accession>W5TSI4</accession>